<dbReference type="Pfam" id="PF03099">
    <property type="entry name" value="BPL_LplA_LipB"/>
    <property type="match status" value="1"/>
</dbReference>
<sequence>MINYHPVYFESIDSTNEEAKRNISKYPHGAVLYTNTQTAGKGRLGRTWTSPPDKNIYMSLVIKNDKLHPDSVNTYVQIASLAIYECLKKHAIHHLRIKWPNDLLVGEAKIAGILCEGIFEQNKMTSLIIGSGINVNMTFGDLKNLGRPATSLLLETSTPWNRDSLKDEILDQFQKLYQIYQDNPEKISEAWMLAAQLEGKTVLFTNDKQDSYLGEVHGFKPDGSIMIRTNGTILIFHTGELTIKN</sequence>
<dbReference type="InterPro" id="IPR045864">
    <property type="entry name" value="aa-tRNA-synth_II/BPL/LPL"/>
</dbReference>
<dbReference type="EMBL" id="ABCK01000027">
    <property type="protein sequence ID" value="EDM25601.1"/>
    <property type="molecule type" value="Genomic_DNA"/>
</dbReference>
<protein>
    <submittedName>
        <fullName evidence="3">BirA bifunctional protein</fullName>
    </submittedName>
</protein>
<evidence type="ECO:0000313" key="4">
    <source>
        <dbReference type="Proteomes" id="UP000004947"/>
    </source>
</evidence>
<dbReference type="AlphaFoldDB" id="A6DS26"/>
<accession>A6DS26</accession>
<feature type="domain" description="BPL/LPL catalytic" evidence="2">
    <location>
        <begin position="1"/>
        <end position="181"/>
    </location>
</feature>
<organism evidence="3 4">
    <name type="scientific">Lentisphaera araneosa HTCC2155</name>
    <dbReference type="NCBI Taxonomy" id="313628"/>
    <lineage>
        <taxon>Bacteria</taxon>
        <taxon>Pseudomonadati</taxon>
        <taxon>Lentisphaerota</taxon>
        <taxon>Lentisphaeria</taxon>
        <taxon>Lentisphaerales</taxon>
        <taxon>Lentisphaeraceae</taxon>
        <taxon>Lentisphaera</taxon>
    </lineage>
</organism>
<keyword evidence="4" id="KW-1185">Reference proteome</keyword>
<name>A6DS26_9BACT</name>
<dbReference type="CDD" id="cd16442">
    <property type="entry name" value="BPL"/>
    <property type="match status" value="1"/>
</dbReference>
<dbReference type="PANTHER" id="PTHR12835:SF5">
    <property type="entry name" value="BIOTIN--PROTEIN LIGASE"/>
    <property type="match status" value="1"/>
</dbReference>
<dbReference type="PROSITE" id="PS51733">
    <property type="entry name" value="BPL_LPL_CATALYTIC"/>
    <property type="match status" value="1"/>
</dbReference>
<evidence type="ECO:0000256" key="1">
    <source>
        <dbReference type="ARBA" id="ARBA00022598"/>
    </source>
</evidence>
<dbReference type="PANTHER" id="PTHR12835">
    <property type="entry name" value="BIOTIN PROTEIN LIGASE"/>
    <property type="match status" value="1"/>
</dbReference>
<dbReference type="GO" id="GO:0004077">
    <property type="term" value="F:biotin--[biotin carboxyl-carrier protein] ligase activity"/>
    <property type="evidence" value="ECO:0007669"/>
    <property type="project" value="InterPro"/>
</dbReference>
<dbReference type="Gene3D" id="3.30.930.10">
    <property type="entry name" value="Bira Bifunctional Protein, Domain 2"/>
    <property type="match status" value="1"/>
</dbReference>
<dbReference type="STRING" id="313628.LNTAR_08261"/>
<proteinExistence type="predicted"/>
<keyword evidence="1" id="KW-0436">Ligase</keyword>
<reference evidence="3 4" key="1">
    <citation type="journal article" date="2010" name="J. Bacteriol.">
        <title>Genome sequence of Lentisphaera araneosa HTCC2155T, the type species of the order Lentisphaerales in the phylum Lentisphaerae.</title>
        <authorList>
            <person name="Thrash J.C."/>
            <person name="Cho J.C."/>
            <person name="Vergin K.L."/>
            <person name="Morris R.M."/>
            <person name="Giovannoni S.J."/>
        </authorList>
    </citation>
    <scope>NUCLEOTIDE SEQUENCE [LARGE SCALE GENOMIC DNA]</scope>
    <source>
        <strain evidence="3 4">HTCC2155</strain>
    </source>
</reference>
<evidence type="ECO:0000313" key="3">
    <source>
        <dbReference type="EMBL" id="EDM25601.1"/>
    </source>
</evidence>
<evidence type="ECO:0000259" key="2">
    <source>
        <dbReference type="PROSITE" id="PS51733"/>
    </source>
</evidence>
<dbReference type="eggNOG" id="COG0340">
    <property type="taxonomic scope" value="Bacteria"/>
</dbReference>
<dbReference type="SUPFAM" id="SSF55681">
    <property type="entry name" value="Class II aaRS and biotin synthetases"/>
    <property type="match status" value="1"/>
</dbReference>
<dbReference type="InterPro" id="IPR004408">
    <property type="entry name" value="Biotin_CoA_COase_ligase"/>
</dbReference>
<dbReference type="GO" id="GO:0005737">
    <property type="term" value="C:cytoplasm"/>
    <property type="evidence" value="ECO:0007669"/>
    <property type="project" value="TreeGrafter"/>
</dbReference>
<comment type="caution">
    <text evidence="3">The sequence shown here is derived from an EMBL/GenBank/DDBJ whole genome shotgun (WGS) entry which is preliminary data.</text>
</comment>
<dbReference type="Proteomes" id="UP000004947">
    <property type="component" value="Unassembled WGS sequence"/>
</dbReference>
<dbReference type="RefSeq" id="WP_007280643.1">
    <property type="nucleotide sequence ID" value="NZ_ABCK01000027.1"/>
</dbReference>
<dbReference type="OrthoDB" id="9807064at2"/>
<gene>
    <name evidence="3" type="ORF">LNTAR_08261</name>
</gene>
<dbReference type="NCBIfam" id="TIGR00121">
    <property type="entry name" value="birA_ligase"/>
    <property type="match status" value="1"/>
</dbReference>
<dbReference type="InterPro" id="IPR004143">
    <property type="entry name" value="BPL_LPL_catalytic"/>
</dbReference>